<proteinExistence type="predicted"/>
<reference evidence="2" key="1">
    <citation type="journal article" date="1995" name="Virology">
        <title>Expression and characterization of proteins produced by mRNAs spliced into the X region of the human T-cell leukemia/lymphotropic virus type II.</title>
        <authorList>
            <person name="Ciminale V."/>
            <person name="D'Agostino D.M."/>
            <person name="Zotti L."/>
            <person name="Franchini G."/>
            <person name="Felber B.K."/>
            <person name="Chieco-Bianchi L."/>
        </authorList>
    </citation>
    <scope>NUCLEOTIDE SEQUENCE</scope>
</reference>
<sequence length="216" mass="23977">MFHPPTSTCPPGHLSRAPTHLGPHRWTRCQLSSPIPYPSPPLLPHPENLKDPQGPYPSHHSCLPQGSTCLLSINAKAHPLPKWMPGTNPRGSAPLPRLPRTWPPSPKHLHHLGKNRSMPIPIPAFPTHDMATYTPCHILPPQTIRSLPHQGASKTIRRTSIQNVPTHRDSHSPPGGRPTHHNVPTREGSLYPDCLVYRTSPLSLHLNNPRSNMDLQ</sequence>
<protein>
    <submittedName>
        <fullName evidence="2">Protein 28 xII</fullName>
    </submittedName>
</protein>
<organismHost>
    <name type="scientific">Homo sapiens</name>
    <name type="common">Human</name>
    <dbReference type="NCBI Taxonomy" id="9606"/>
</organismHost>
<accession>Q80824</accession>
<evidence type="ECO:0000256" key="1">
    <source>
        <dbReference type="SAM" id="MobiDB-lite"/>
    </source>
</evidence>
<dbReference type="Pfam" id="PF05599">
    <property type="entry name" value="Deltaretro_Tax"/>
    <property type="match status" value="1"/>
</dbReference>
<organism evidence="2">
    <name type="scientific">Human T-cell leukemia virus 2</name>
    <name type="common">HTLV-2</name>
    <dbReference type="NCBI Taxonomy" id="11909"/>
    <lineage>
        <taxon>Viruses</taxon>
        <taxon>Riboviria</taxon>
        <taxon>Pararnavirae</taxon>
        <taxon>Artverviricota</taxon>
        <taxon>Revtraviricetes</taxon>
        <taxon>Ortervirales</taxon>
        <taxon>Retroviridae</taxon>
        <taxon>Orthoretrovirinae</taxon>
        <taxon>Deltaretrovirus</taxon>
        <taxon>Deltaretrovirus priTlym2</taxon>
        <taxon>Primate T-lymphotropic virus 2</taxon>
    </lineage>
</organism>
<name>Q80824_HTLV2</name>
<dbReference type="InterPro" id="IPR008596">
    <property type="entry name" value="P30II"/>
</dbReference>
<feature type="region of interest" description="Disordered" evidence="1">
    <location>
        <begin position="1"/>
        <end position="25"/>
    </location>
</feature>
<feature type="region of interest" description="Disordered" evidence="1">
    <location>
        <begin position="149"/>
        <end position="189"/>
    </location>
</feature>
<gene>
    <name evidence="2" type="primary">xII</name>
</gene>
<dbReference type="EMBL" id="L41677">
    <property type="protein sequence ID" value="AAA98640.1"/>
    <property type="molecule type" value="Genomic_DNA"/>
</dbReference>
<feature type="region of interest" description="Disordered" evidence="1">
    <location>
        <begin position="37"/>
        <end position="60"/>
    </location>
</feature>
<evidence type="ECO:0000313" key="2">
    <source>
        <dbReference type="EMBL" id="AAA98640.1"/>
    </source>
</evidence>